<dbReference type="Proteomes" id="UP000278609">
    <property type="component" value="Unassembled WGS sequence"/>
</dbReference>
<comment type="caution">
    <text evidence="3">The sequence shown here is derived from an EMBL/GenBank/DDBJ whole genome shotgun (WGS) entry which is preliminary data.</text>
</comment>
<dbReference type="SUPFAM" id="SSF52058">
    <property type="entry name" value="L domain-like"/>
    <property type="match status" value="1"/>
</dbReference>
<organism evidence="3 4">
    <name type="scientific">Tannerella forsythia</name>
    <name type="common">Bacteroides forsythus</name>
    <dbReference type="NCBI Taxonomy" id="28112"/>
    <lineage>
        <taxon>Bacteria</taxon>
        <taxon>Pseudomonadati</taxon>
        <taxon>Bacteroidota</taxon>
        <taxon>Bacteroidia</taxon>
        <taxon>Bacteroidales</taxon>
        <taxon>Tannerellaceae</taxon>
        <taxon>Tannerella</taxon>
    </lineage>
</organism>
<name>A0A3P1XMX6_TANFO</name>
<evidence type="ECO:0000313" key="3">
    <source>
        <dbReference type="EMBL" id="RRD59881.1"/>
    </source>
</evidence>
<evidence type="ECO:0000256" key="2">
    <source>
        <dbReference type="ARBA" id="ARBA00022737"/>
    </source>
</evidence>
<keyword evidence="1" id="KW-0433">Leucine-rich repeat</keyword>
<dbReference type="PROSITE" id="PS51257">
    <property type="entry name" value="PROKAR_LIPOPROTEIN"/>
    <property type="match status" value="1"/>
</dbReference>
<evidence type="ECO:0000313" key="4">
    <source>
        <dbReference type="Proteomes" id="UP000278609"/>
    </source>
</evidence>
<gene>
    <name evidence="3" type="ORF">EII40_08690</name>
</gene>
<sequence length="349" mass="39151">MKHEMHRVDKKTFLFCIAALLLSGCTSDGPDGGSGRGKPDSYRIVMTWIPSSGTKIALGISADEADRKDVWIDLNGNGEKEEGEEVTDFQEEENIASATSMYDRERKVPYTPSSSIITIYGKISGLNCTGNNITQLDVSQNRLLKYLSCADNPLTVVDVEKNSGLKVLNCGSTDIQHLNVTQNKKLERLDCHLCELKMLDVTRNKDLILLDCWGNELVVLNLSQNKKLHELDCSDNKLSHIDISQCQKLLTIDCSENYLMSLNMSHNKLIYFVNCSLNNISGKRMDALIESLPKHEKKGWTHLCVINQNGANGQPDMNKCTKQQVAKARSKHWEVFATKGDRDIKYDGY</sequence>
<keyword evidence="2" id="KW-0677">Repeat</keyword>
<dbReference type="GO" id="GO:0035591">
    <property type="term" value="F:signaling adaptor activity"/>
    <property type="evidence" value="ECO:0007669"/>
    <property type="project" value="TreeGrafter"/>
</dbReference>
<reference evidence="3 4" key="1">
    <citation type="submission" date="2018-11" db="EMBL/GenBank/DDBJ databases">
        <title>Genomes From Bacteria Associated with the Canine Oral Cavity: a Test Case for Automated Genome-Based Taxonomic Assignment.</title>
        <authorList>
            <person name="Coil D.A."/>
            <person name="Jospin G."/>
            <person name="Darling A.E."/>
            <person name="Wallis C."/>
            <person name="Davis I.J."/>
            <person name="Harris S."/>
            <person name="Eisen J.A."/>
            <person name="Holcombe L.J."/>
            <person name="O'Flynn C."/>
        </authorList>
    </citation>
    <scope>NUCLEOTIDE SEQUENCE [LARGE SCALE GENOMIC DNA]</scope>
    <source>
        <strain evidence="3 4">OH2617_COT-023</strain>
    </source>
</reference>
<dbReference type="InterPro" id="IPR032675">
    <property type="entry name" value="LRR_dom_sf"/>
</dbReference>
<evidence type="ECO:0000256" key="1">
    <source>
        <dbReference type="ARBA" id="ARBA00022614"/>
    </source>
</evidence>
<dbReference type="RefSeq" id="WP_124751872.1">
    <property type="nucleotide sequence ID" value="NZ_RQYS01000034.1"/>
</dbReference>
<dbReference type="Gene3D" id="3.80.10.10">
    <property type="entry name" value="Ribonuclease Inhibitor"/>
    <property type="match status" value="1"/>
</dbReference>
<dbReference type="EMBL" id="RQYS01000034">
    <property type="protein sequence ID" value="RRD59881.1"/>
    <property type="molecule type" value="Genomic_DNA"/>
</dbReference>
<dbReference type="OrthoDB" id="1067070at2"/>
<dbReference type="InterPro" id="IPR052574">
    <property type="entry name" value="CDIRP"/>
</dbReference>
<dbReference type="PANTHER" id="PTHR47566:SF1">
    <property type="entry name" value="PROTEIN NUD1"/>
    <property type="match status" value="1"/>
</dbReference>
<accession>A0A3P1XMX6</accession>
<dbReference type="AlphaFoldDB" id="A0A3P1XMX6"/>
<dbReference type="PANTHER" id="PTHR47566">
    <property type="match status" value="1"/>
</dbReference>
<proteinExistence type="predicted"/>
<protein>
    <submittedName>
        <fullName evidence="3">Leucine-rich repeat domain-containing protein</fullName>
    </submittedName>
</protein>